<accession>A0AAU7WF36</accession>
<reference evidence="1" key="1">
    <citation type="submission" date="2024-06" db="EMBL/GenBank/DDBJ databases">
        <authorList>
            <person name="Huang C.H."/>
            <person name="Ting Y.S."/>
            <person name="Cheng Y.H."/>
        </authorList>
    </citation>
    <scope>NUCLEOTIDE SEQUENCE</scope>
    <source>
        <strain evidence="1">TCI803</strain>
    </source>
</reference>
<sequence length="102" mass="11348">MDRWQIVFHRASPLFDNAYFIATGRVMPMVEACCIYMKIWAGFPKVPKENQPLEILAYTGTDRIGFVPSPLMGSIRLLRAGCGKVVVPIPVSTDDETGECNV</sequence>
<protein>
    <submittedName>
        <fullName evidence="1">Uncharacterized protein</fullName>
    </submittedName>
</protein>
<dbReference type="AlphaFoldDB" id="A0AAU7WF36"/>
<gene>
    <name evidence="1" type="ORF">ABR335_15720</name>
</gene>
<proteinExistence type="predicted"/>
<evidence type="ECO:0000313" key="1">
    <source>
        <dbReference type="EMBL" id="XBX97878.1"/>
    </source>
</evidence>
<organism evidence="1">
    <name type="scientific">Heyndrickxia faecalis</name>
    <dbReference type="NCBI Taxonomy" id="2824910"/>
    <lineage>
        <taxon>Bacteria</taxon>
        <taxon>Bacillati</taxon>
        <taxon>Bacillota</taxon>
        <taxon>Bacilli</taxon>
        <taxon>Bacillales</taxon>
        <taxon>Bacillaceae</taxon>
        <taxon>Heyndrickxia</taxon>
    </lineage>
</organism>
<dbReference type="GeneID" id="93261079"/>
<dbReference type="RefSeq" id="WP_328228428.1">
    <property type="nucleotide sequence ID" value="NZ_CP158453.1"/>
</dbReference>
<name>A0AAU7WF36_9BACI</name>
<dbReference type="EMBL" id="CP158453">
    <property type="protein sequence ID" value="XBX97878.1"/>
    <property type="molecule type" value="Genomic_DNA"/>
</dbReference>